<dbReference type="PANTHER" id="PTHR15032:SF4">
    <property type="entry name" value="N-ACYL-PHOSPHATIDYLETHANOLAMINE-HYDROLYZING PHOSPHOLIPASE D"/>
    <property type="match status" value="1"/>
</dbReference>
<proteinExistence type="predicted"/>
<reference evidence="2 3" key="1">
    <citation type="submission" date="2020-06" db="EMBL/GenBank/DDBJ databases">
        <title>Dysbiosis in marine aquaculture revealed through microbiome analysis: reverse ecology for environmental sustainability.</title>
        <authorList>
            <person name="Haro-Moreno J.M."/>
            <person name="Coutinho F.H."/>
            <person name="Zaragoza-Solas A."/>
            <person name="Picazo A."/>
            <person name="Almagro-Moreno S."/>
            <person name="Lopez-Perez M."/>
        </authorList>
    </citation>
    <scope>NUCLEOTIDE SEQUENCE [LARGE SCALE GENOMIC DNA]</scope>
    <source>
        <strain evidence="2">MCMED-G42</strain>
    </source>
</reference>
<gene>
    <name evidence="2" type="ORF">H2021_00790</name>
</gene>
<name>A0A838YJG8_9GAMM</name>
<dbReference type="PIRSF" id="PIRSF038896">
    <property type="entry name" value="NAPE-PLD"/>
    <property type="match status" value="1"/>
</dbReference>
<protein>
    <submittedName>
        <fullName evidence="2">MBL fold metallo-hydrolase</fullName>
    </submittedName>
</protein>
<dbReference type="EMBL" id="JACETM010000003">
    <property type="protein sequence ID" value="MBA4723730.1"/>
    <property type="molecule type" value="Genomic_DNA"/>
</dbReference>
<keyword evidence="2" id="KW-0378">Hydrolase</keyword>
<dbReference type="InterPro" id="IPR001279">
    <property type="entry name" value="Metallo-B-lactamas"/>
</dbReference>
<dbReference type="GO" id="GO:0070290">
    <property type="term" value="F:N-acylphosphatidylethanolamine-specific phospholipase D activity"/>
    <property type="evidence" value="ECO:0007669"/>
    <property type="project" value="InterPro"/>
</dbReference>
<dbReference type="GO" id="GO:0005737">
    <property type="term" value="C:cytoplasm"/>
    <property type="evidence" value="ECO:0007669"/>
    <property type="project" value="TreeGrafter"/>
</dbReference>
<evidence type="ECO:0000313" key="3">
    <source>
        <dbReference type="Proteomes" id="UP000585327"/>
    </source>
</evidence>
<sequence>MRSFNFKKIYLIIFLIPIFVLGDYKNTNGKAIKKPLKDLIKWQLNKTETNIEIIDISEDWKNFDLEEYDNYFIWIGHSTFLIKKNGITILSDPVFSDRASPLKNFGPKRLIPPAIPIQSLPAIDIVTISHNHYDHLDIDSIKKIYKKNLDTIFLIPMGDKDIFDNAKIQNTYEFVWWDTINISGLEFTFTPVQHWSARGLFDRNDSLWGGWFIKDDDYSIYHAGDSGYSNDFKATRAKLGSPKYAFIPIGAYDPEWFMSESHVNPEEAVMIAKDLGATYSYGMHWGTFTLTSEDTIEPKIRLESFLDKDNSTNFKTISPGNLIDLD</sequence>
<feature type="domain" description="Metallo-beta-lactamase" evidence="1">
    <location>
        <begin position="89"/>
        <end position="285"/>
    </location>
</feature>
<dbReference type="Gene3D" id="3.60.15.10">
    <property type="entry name" value="Ribonuclease Z/Hydroxyacylglutathione hydrolase-like"/>
    <property type="match status" value="1"/>
</dbReference>
<dbReference type="AlphaFoldDB" id="A0A838YJG8"/>
<dbReference type="SUPFAM" id="SSF56281">
    <property type="entry name" value="Metallo-hydrolase/oxidoreductase"/>
    <property type="match status" value="1"/>
</dbReference>
<evidence type="ECO:0000313" key="2">
    <source>
        <dbReference type="EMBL" id="MBA4723730.1"/>
    </source>
</evidence>
<dbReference type="InterPro" id="IPR024884">
    <property type="entry name" value="NAPE-PLD"/>
</dbReference>
<dbReference type="Pfam" id="PF12706">
    <property type="entry name" value="Lactamase_B_2"/>
    <property type="match status" value="1"/>
</dbReference>
<organism evidence="2 3">
    <name type="scientific">SAR86 cluster bacterium</name>
    <dbReference type="NCBI Taxonomy" id="2030880"/>
    <lineage>
        <taxon>Bacteria</taxon>
        <taxon>Pseudomonadati</taxon>
        <taxon>Pseudomonadota</taxon>
        <taxon>Gammaproteobacteria</taxon>
        <taxon>SAR86 cluster</taxon>
    </lineage>
</organism>
<accession>A0A838YJG8</accession>
<dbReference type="InterPro" id="IPR036866">
    <property type="entry name" value="RibonucZ/Hydroxyglut_hydro"/>
</dbReference>
<dbReference type="Proteomes" id="UP000585327">
    <property type="component" value="Unassembled WGS sequence"/>
</dbReference>
<dbReference type="GO" id="GO:0008270">
    <property type="term" value="F:zinc ion binding"/>
    <property type="evidence" value="ECO:0007669"/>
    <property type="project" value="InterPro"/>
</dbReference>
<dbReference type="PANTHER" id="PTHR15032">
    <property type="entry name" value="N-ACYL-PHOSPHATIDYLETHANOLAMINE-HYDROLYZING PHOSPHOLIPASE D"/>
    <property type="match status" value="1"/>
</dbReference>
<evidence type="ECO:0000259" key="1">
    <source>
        <dbReference type="Pfam" id="PF12706"/>
    </source>
</evidence>
<comment type="caution">
    <text evidence="2">The sequence shown here is derived from an EMBL/GenBank/DDBJ whole genome shotgun (WGS) entry which is preliminary data.</text>
</comment>